<dbReference type="EMBL" id="LNIX01000017">
    <property type="protein sequence ID" value="OXA45544.1"/>
    <property type="molecule type" value="Genomic_DNA"/>
</dbReference>
<reference evidence="2 3" key="1">
    <citation type="submission" date="2015-12" db="EMBL/GenBank/DDBJ databases">
        <title>The genome of Folsomia candida.</title>
        <authorList>
            <person name="Faddeeva A."/>
            <person name="Derks M.F."/>
            <person name="Anvar Y."/>
            <person name="Smit S."/>
            <person name="Van Straalen N."/>
            <person name="Roelofs D."/>
        </authorList>
    </citation>
    <scope>NUCLEOTIDE SEQUENCE [LARGE SCALE GENOMIC DNA]</scope>
    <source>
        <strain evidence="2 3">VU population</strain>
        <tissue evidence="2">Whole body</tissue>
    </source>
</reference>
<sequence length="193" mass="20931">MTSGGRWLIFGGLFLVVFAVSGKNVPVGGESPRLSAFQESTKTIGILAAPQESKVTITVGEKTGFAYTLNGYTQSPYKIAVSGEYFNDPVAHDGYVRLYLVVDTGIAYYSLRPSGNILDVYVQNGYRAEFYFEILCPYPVRAYDLWEGQINATAVLVTGPSSSAVRRSGVRSSIDFVNLGGKGDVVEDVKETI</sequence>
<comment type="caution">
    <text evidence="2">The sequence shown here is derived from an EMBL/GenBank/DDBJ whole genome shotgun (WGS) entry which is preliminary data.</text>
</comment>
<dbReference type="Proteomes" id="UP000198287">
    <property type="component" value="Unassembled WGS sequence"/>
</dbReference>
<evidence type="ECO:0000313" key="3">
    <source>
        <dbReference type="Proteomes" id="UP000198287"/>
    </source>
</evidence>
<dbReference type="AlphaFoldDB" id="A0A226DL32"/>
<keyword evidence="1" id="KW-0732">Signal</keyword>
<gene>
    <name evidence="2" type="ORF">Fcan01_19427</name>
</gene>
<name>A0A226DL32_FOLCA</name>
<evidence type="ECO:0000313" key="2">
    <source>
        <dbReference type="EMBL" id="OXA45544.1"/>
    </source>
</evidence>
<feature type="chain" id="PRO_5012013882" evidence="1">
    <location>
        <begin position="23"/>
        <end position="193"/>
    </location>
</feature>
<organism evidence="2 3">
    <name type="scientific">Folsomia candida</name>
    <name type="common">Springtail</name>
    <dbReference type="NCBI Taxonomy" id="158441"/>
    <lineage>
        <taxon>Eukaryota</taxon>
        <taxon>Metazoa</taxon>
        <taxon>Ecdysozoa</taxon>
        <taxon>Arthropoda</taxon>
        <taxon>Hexapoda</taxon>
        <taxon>Collembola</taxon>
        <taxon>Entomobryomorpha</taxon>
        <taxon>Isotomoidea</taxon>
        <taxon>Isotomidae</taxon>
        <taxon>Proisotominae</taxon>
        <taxon>Folsomia</taxon>
    </lineage>
</organism>
<feature type="signal peptide" evidence="1">
    <location>
        <begin position="1"/>
        <end position="22"/>
    </location>
</feature>
<keyword evidence="3" id="KW-1185">Reference proteome</keyword>
<evidence type="ECO:0000256" key="1">
    <source>
        <dbReference type="SAM" id="SignalP"/>
    </source>
</evidence>
<accession>A0A226DL32</accession>
<proteinExistence type="predicted"/>
<protein>
    <submittedName>
        <fullName evidence="2">Uncharacterized protein</fullName>
    </submittedName>
</protein>